<evidence type="ECO:0000256" key="1">
    <source>
        <dbReference type="ARBA" id="ARBA00009477"/>
    </source>
</evidence>
<keyword evidence="2" id="KW-0812">Transmembrane</keyword>
<protein>
    <submittedName>
        <fullName evidence="5">Multidrug efflux system membrane fusion protein</fullName>
    </submittedName>
</protein>
<dbReference type="InterPro" id="IPR006143">
    <property type="entry name" value="RND_pump_MFP"/>
</dbReference>
<feature type="transmembrane region" description="Helical" evidence="2">
    <location>
        <begin position="7"/>
        <end position="25"/>
    </location>
</feature>
<evidence type="ECO:0000313" key="6">
    <source>
        <dbReference type="Proteomes" id="UP000247551"/>
    </source>
</evidence>
<keyword evidence="2" id="KW-1133">Transmembrane helix</keyword>
<sequence length="364" mass="38806">MALKNKLGPITAVVVATATVGWMLVGGNGITVSNPDAQPSESTVSSQAAEIKQAYPVQAKTLSPKRIEIHLPLSGKTMAGETLNLVNSYQGKIIMLPIEKGQLVEKGQSIMQIDTRTLKMQIEQADLLVKQRQFELDGVKKLNTTNLSSKVNLAQAETDLASAKATKTSLLIDLENANLVAPFSGILNTLDVQVGQILATGVTIGSLVSINPIKVKVDIPQNKVHLVKIGTPGNIRFESGYEADGFVTYISATANETSRTISVELLVDNPNNTIPAGLTASVDFIIDEQKAHALSPALLTLDDTGRTAIKTISIDNTVTITPVDIVKSERDHVWVVGLPDNVNIITVGQGFVSAGDLVDAHYQN</sequence>
<name>A0A318VA61_9GAMM</name>
<dbReference type="RefSeq" id="WP_110572273.1">
    <property type="nucleotide sequence ID" value="NZ_QKLW01000001.1"/>
</dbReference>
<dbReference type="InterPro" id="IPR058792">
    <property type="entry name" value="Beta-barrel_RND_2"/>
</dbReference>
<dbReference type="Pfam" id="PF25954">
    <property type="entry name" value="Beta-barrel_RND_2"/>
    <property type="match status" value="1"/>
</dbReference>
<accession>A0A318VA61</accession>
<organism evidence="5 6">
    <name type="scientific">Marinomonas alcarazii</name>
    <dbReference type="NCBI Taxonomy" id="491949"/>
    <lineage>
        <taxon>Bacteria</taxon>
        <taxon>Pseudomonadati</taxon>
        <taxon>Pseudomonadota</taxon>
        <taxon>Gammaproteobacteria</taxon>
        <taxon>Oceanospirillales</taxon>
        <taxon>Oceanospirillaceae</taxon>
        <taxon>Marinomonas</taxon>
    </lineage>
</organism>
<keyword evidence="2" id="KW-0472">Membrane</keyword>
<evidence type="ECO:0000313" key="5">
    <source>
        <dbReference type="EMBL" id="PYF84671.1"/>
    </source>
</evidence>
<dbReference type="Proteomes" id="UP000247551">
    <property type="component" value="Unassembled WGS sequence"/>
</dbReference>
<evidence type="ECO:0000259" key="3">
    <source>
        <dbReference type="Pfam" id="PF25917"/>
    </source>
</evidence>
<dbReference type="AlphaFoldDB" id="A0A318VA61"/>
<dbReference type="InterPro" id="IPR058625">
    <property type="entry name" value="MdtA-like_BSH"/>
</dbReference>
<dbReference type="GO" id="GO:0015562">
    <property type="term" value="F:efflux transmembrane transporter activity"/>
    <property type="evidence" value="ECO:0007669"/>
    <property type="project" value="TreeGrafter"/>
</dbReference>
<gene>
    <name evidence="5" type="ORF">DFP75_101710</name>
</gene>
<evidence type="ECO:0000259" key="4">
    <source>
        <dbReference type="Pfam" id="PF25954"/>
    </source>
</evidence>
<dbReference type="Gene3D" id="1.10.287.470">
    <property type="entry name" value="Helix hairpin bin"/>
    <property type="match status" value="1"/>
</dbReference>
<keyword evidence="6" id="KW-1185">Reference proteome</keyword>
<dbReference type="GO" id="GO:1990281">
    <property type="term" value="C:efflux pump complex"/>
    <property type="evidence" value="ECO:0007669"/>
    <property type="project" value="TreeGrafter"/>
</dbReference>
<dbReference type="SUPFAM" id="SSF111369">
    <property type="entry name" value="HlyD-like secretion proteins"/>
    <property type="match status" value="1"/>
</dbReference>
<feature type="domain" description="Multidrug resistance protein MdtA-like barrel-sandwich hybrid" evidence="3">
    <location>
        <begin position="90"/>
        <end position="205"/>
    </location>
</feature>
<dbReference type="NCBIfam" id="TIGR01730">
    <property type="entry name" value="RND_mfp"/>
    <property type="match status" value="1"/>
</dbReference>
<dbReference type="Pfam" id="PF25917">
    <property type="entry name" value="BSH_RND"/>
    <property type="match status" value="1"/>
</dbReference>
<evidence type="ECO:0000256" key="2">
    <source>
        <dbReference type="SAM" id="Phobius"/>
    </source>
</evidence>
<dbReference type="Gene3D" id="2.40.50.100">
    <property type="match status" value="1"/>
</dbReference>
<dbReference type="PANTHER" id="PTHR30469">
    <property type="entry name" value="MULTIDRUG RESISTANCE PROTEIN MDTA"/>
    <property type="match status" value="1"/>
</dbReference>
<comment type="caution">
    <text evidence="5">The sequence shown here is derived from an EMBL/GenBank/DDBJ whole genome shotgun (WGS) entry which is preliminary data.</text>
</comment>
<dbReference type="PANTHER" id="PTHR30469:SF29">
    <property type="entry name" value="BLR2860 PROTEIN"/>
    <property type="match status" value="1"/>
</dbReference>
<comment type="similarity">
    <text evidence="1">Belongs to the membrane fusion protein (MFP) (TC 8.A.1) family.</text>
</comment>
<dbReference type="Gene3D" id="2.40.30.170">
    <property type="match status" value="1"/>
</dbReference>
<proteinExistence type="inferred from homology"/>
<feature type="domain" description="CusB-like beta-barrel" evidence="4">
    <location>
        <begin position="215"/>
        <end position="284"/>
    </location>
</feature>
<reference evidence="5 6" key="1">
    <citation type="submission" date="2018-06" db="EMBL/GenBank/DDBJ databases">
        <title>Genomic Encyclopedia of Type Strains, Phase III (KMG-III): the genomes of soil and plant-associated and newly described type strains.</title>
        <authorList>
            <person name="Whitman W."/>
        </authorList>
    </citation>
    <scope>NUCLEOTIDE SEQUENCE [LARGE SCALE GENOMIC DNA]</scope>
    <source>
        <strain evidence="5 6">CECT 7730</strain>
    </source>
</reference>
<dbReference type="EMBL" id="QKLW01000001">
    <property type="protein sequence ID" value="PYF84671.1"/>
    <property type="molecule type" value="Genomic_DNA"/>
</dbReference>